<dbReference type="EMBL" id="FNJR01000006">
    <property type="protein sequence ID" value="SDP60723.1"/>
    <property type="molecule type" value="Genomic_DNA"/>
</dbReference>
<name>A0A1H0U3F0_9ACTN</name>
<dbReference type="STRING" id="405564.SAMN04487905_10623"/>
<reference evidence="3" key="1">
    <citation type="submission" date="2016-10" db="EMBL/GenBank/DDBJ databases">
        <authorList>
            <person name="Varghese N."/>
            <person name="Submissions S."/>
        </authorList>
    </citation>
    <scope>NUCLEOTIDE SEQUENCE [LARGE SCALE GENOMIC DNA]</scope>
    <source>
        <strain evidence="3">DSM 46732</strain>
    </source>
</reference>
<feature type="compositionally biased region" description="Basic and acidic residues" evidence="1">
    <location>
        <begin position="45"/>
        <end position="58"/>
    </location>
</feature>
<sequence>MRITYVGQYRAVEVPALGLTAEHGKPIEVPDDAARHLLRQPRNWAEAKPEKTKSKTETSEGSDQ</sequence>
<evidence type="ECO:0000313" key="3">
    <source>
        <dbReference type="Proteomes" id="UP000199497"/>
    </source>
</evidence>
<evidence type="ECO:0000313" key="2">
    <source>
        <dbReference type="EMBL" id="SDP60723.1"/>
    </source>
</evidence>
<organism evidence="2 3">
    <name type="scientific">Actinopolyspora xinjiangensis</name>
    <dbReference type="NCBI Taxonomy" id="405564"/>
    <lineage>
        <taxon>Bacteria</taxon>
        <taxon>Bacillati</taxon>
        <taxon>Actinomycetota</taxon>
        <taxon>Actinomycetes</taxon>
        <taxon>Actinopolysporales</taxon>
        <taxon>Actinopolysporaceae</taxon>
        <taxon>Actinopolyspora</taxon>
    </lineage>
</organism>
<dbReference type="AlphaFoldDB" id="A0A1H0U3F0"/>
<accession>A0A1H0U3F0</accession>
<proteinExistence type="predicted"/>
<feature type="region of interest" description="Disordered" evidence="1">
    <location>
        <begin position="39"/>
        <end position="64"/>
    </location>
</feature>
<protein>
    <submittedName>
        <fullName evidence="2">Uncharacterized protein</fullName>
    </submittedName>
</protein>
<keyword evidence="3" id="KW-1185">Reference proteome</keyword>
<evidence type="ECO:0000256" key="1">
    <source>
        <dbReference type="SAM" id="MobiDB-lite"/>
    </source>
</evidence>
<gene>
    <name evidence="2" type="ORF">SAMN04487905_10623</name>
</gene>
<dbReference type="Proteomes" id="UP000199497">
    <property type="component" value="Unassembled WGS sequence"/>
</dbReference>
<dbReference type="RefSeq" id="WP_092601146.1">
    <property type="nucleotide sequence ID" value="NZ_FNJR01000006.1"/>
</dbReference>